<sequence length="79" mass="8918">MRRLAMVILWPSFLVAALAEGLFFSLFDPADLPLDSMAMHMSPLGAYTLGFFLFWLFCALAAMLSHYLAYVPAERQPPF</sequence>
<proteinExistence type="predicted"/>
<reference evidence="2" key="1">
    <citation type="submission" date="2021-01" db="EMBL/GenBank/DDBJ databases">
        <title>Genome sequence of strain Noviherbaspirillum sp. DKR-6.</title>
        <authorList>
            <person name="Chaudhary D.K."/>
        </authorList>
    </citation>
    <scope>NUCLEOTIDE SEQUENCE</scope>
    <source>
        <strain evidence="2">DKR-6</strain>
    </source>
</reference>
<keyword evidence="1" id="KW-0812">Transmembrane</keyword>
<comment type="caution">
    <text evidence="2">The sequence shown here is derived from an EMBL/GenBank/DDBJ whole genome shotgun (WGS) entry which is preliminary data.</text>
</comment>
<name>A0A934SNC4_9BURK</name>
<evidence type="ECO:0000313" key="2">
    <source>
        <dbReference type="EMBL" id="MBK4733620.1"/>
    </source>
</evidence>
<protein>
    <recommendedName>
        <fullName evidence="4">Transmembrane protein</fullName>
    </recommendedName>
</protein>
<keyword evidence="3" id="KW-1185">Reference proteome</keyword>
<evidence type="ECO:0008006" key="4">
    <source>
        <dbReference type="Google" id="ProtNLM"/>
    </source>
</evidence>
<gene>
    <name evidence="2" type="ORF">JJB74_03235</name>
</gene>
<feature type="transmembrane region" description="Helical" evidence="1">
    <location>
        <begin position="43"/>
        <end position="69"/>
    </location>
</feature>
<keyword evidence="1" id="KW-0472">Membrane</keyword>
<accession>A0A934SNC4</accession>
<keyword evidence="1" id="KW-1133">Transmembrane helix</keyword>
<organism evidence="2 3">
    <name type="scientific">Noviherbaspirillum pedocola</name>
    <dbReference type="NCBI Taxonomy" id="2801341"/>
    <lineage>
        <taxon>Bacteria</taxon>
        <taxon>Pseudomonadati</taxon>
        <taxon>Pseudomonadota</taxon>
        <taxon>Betaproteobacteria</taxon>
        <taxon>Burkholderiales</taxon>
        <taxon>Oxalobacteraceae</taxon>
        <taxon>Noviherbaspirillum</taxon>
    </lineage>
</organism>
<dbReference type="EMBL" id="JAEPBG010000001">
    <property type="protein sequence ID" value="MBK4733620.1"/>
    <property type="molecule type" value="Genomic_DNA"/>
</dbReference>
<dbReference type="Proteomes" id="UP000622890">
    <property type="component" value="Unassembled WGS sequence"/>
</dbReference>
<evidence type="ECO:0000256" key="1">
    <source>
        <dbReference type="SAM" id="Phobius"/>
    </source>
</evidence>
<dbReference type="RefSeq" id="WP_200590357.1">
    <property type="nucleotide sequence ID" value="NZ_JAEPBG010000001.1"/>
</dbReference>
<dbReference type="AlphaFoldDB" id="A0A934SNC4"/>
<evidence type="ECO:0000313" key="3">
    <source>
        <dbReference type="Proteomes" id="UP000622890"/>
    </source>
</evidence>